<dbReference type="InterPro" id="IPR050554">
    <property type="entry name" value="Met_Synthase/Corrinoid"/>
</dbReference>
<evidence type="ECO:0000313" key="6">
    <source>
        <dbReference type="EMBL" id="AYQ55265.1"/>
    </source>
</evidence>
<dbReference type="GO" id="GO:0005829">
    <property type="term" value="C:cytosol"/>
    <property type="evidence" value="ECO:0007669"/>
    <property type="project" value="TreeGrafter"/>
</dbReference>
<proteinExistence type="inferred from homology"/>
<dbReference type="SMART" id="SM01018">
    <property type="entry name" value="B12-binding_2"/>
    <property type="match status" value="1"/>
</dbReference>
<feature type="domain" description="B12-binding" evidence="4">
    <location>
        <begin position="93"/>
        <end position="216"/>
    </location>
</feature>
<comment type="similarity">
    <text evidence="1">Belongs to the methylamine corrinoid protein family.</text>
</comment>
<dbReference type="PANTHER" id="PTHR45833:SF1">
    <property type="entry name" value="METHIONINE SYNTHASE"/>
    <property type="match status" value="1"/>
</dbReference>
<evidence type="ECO:0000313" key="7">
    <source>
        <dbReference type="Proteomes" id="UP000273278"/>
    </source>
</evidence>
<dbReference type="PROSITE" id="PS51337">
    <property type="entry name" value="B12_BINDING_NTER"/>
    <property type="match status" value="1"/>
</dbReference>
<keyword evidence="3" id="KW-0170">Cobalt</keyword>
<dbReference type="PROSITE" id="PS51332">
    <property type="entry name" value="B12_BINDING"/>
    <property type="match status" value="1"/>
</dbReference>
<dbReference type="Gene3D" id="1.10.1240.10">
    <property type="entry name" value="Methionine synthase domain"/>
    <property type="match status" value="1"/>
</dbReference>
<dbReference type="SUPFAM" id="SSF47644">
    <property type="entry name" value="Methionine synthase domain"/>
    <property type="match status" value="1"/>
</dbReference>
<dbReference type="GO" id="GO:0046653">
    <property type="term" value="P:tetrahydrofolate metabolic process"/>
    <property type="evidence" value="ECO:0007669"/>
    <property type="project" value="TreeGrafter"/>
</dbReference>
<dbReference type="Pfam" id="PF02607">
    <property type="entry name" value="B12-binding_2"/>
    <property type="match status" value="1"/>
</dbReference>
<dbReference type="InterPro" id="IPR036594">
    <property type="entry name" value="Meth_synthase_dom"/>
</dbReference>
<dbReference type="InterPro" id="IPR003759">
    <property type="entry name" value="Cbl-bd_cap"/>
</dbReference>
<dbReference type="OMA" id="MTSTMVN"/>
<dbReference type="InterPro" id="IPR036724">
    <property type="entry name" value="Cobalamin-bd_sf"/>
</dbReference>
<evidence type="ECO:0000256" key="1">
    <source>
        <dbReference type="ARBA" id="ARBA00010854"/>
    </source>
</evidence>
<dbReference type="GO" id="GO:0050667">
    <property type="term" value="P:homocysteine metabolic process"/>
    <property type="evidence" value="ECO:0007669"/>
    <property type="project" value="TreeGrafter"/>
</dbReference>
<dbReference type="Gene3D" id="3.40.50.280">
    <property type="entry name" value="Cobalamin-binding domain"/>
    <property type="match status" value="1"/>
</dbReference>
<sequence length="216" mass="23029">MTQEELNERAKKAVLTYNINESKKVAQDALDQNADIVDLIQNGFTVGINQVGDLYEQKKLFLPHIMAAANAMNAGVDILTPHLGAQAKTADNLGKFVICTIEGDIHSIGKDIAAIMLKVAGFDVINLGRDIPLKDIAKAVADNNAIAVGTSALMTSTMVNQKAFEEIMKKQGLKGKCLTNVGGAPVTQQWADEIGADVYSENAQDCAAKMVKAVKG</sequence>
<dbReference type="NCBIfam" id="TIGR02370">
    <property type="entry name" value="pyl_corrinoid"/>
    <property type="match status" value="1"/>
</dbReference>
<accession>A0A3G3IHE8</accession>
<dbReference type="GO" id="GO:0050897">
    <property type="term" value="F:cobalt ion binding"/>
    <property type="evidence" value="ECO:0007669"/>
    <property type="project" value="InterPro"/>
</dbReference>
<dbReference type="AlphaFoldDB" id="A0A3G3IHE8"/>
<dbReference type="GO" id="GO:0015948">
    <property type="term" value="P:methanogenesis"/>
    <property type="evidence" value="ECO:0007669"/>
    <property type="project" value="InterPro"/>
</dbReference>
<keyword evidence="2" id="KW-0479">Metal-binding</keyword>
<dbReference type="InterPro" id="IPR012741">
    <property type="entry name" value="Corrinoid_p"/>
</dbReference>
<dbReference type="Pfam" id="PF02310">
    <property type="entry name" value="B12-binding"/>
    <property type="match status" value="1"/>
</dbReference>
<dbReference type="FunFam" id="3.40.50.280:FF:000003">
    <property type="entry name" value="Dimethylamine methyltransferase corrinoid protein"/>
    <property type="match status" value="1"/>
</dbReference>
<dbReference type="GO" id="GO:0031419">
    <property type="term" value="F:cobalamin binding"/>
    <property type="evidence" value="ECO:0007669"/>
    <property type="project" value="InterPro"/>
</dbReference>
<dbReference type="InterPro" id="IPR006158">
    <property type="entry name" value="Cobalamin-bd"/>
</dbReference>
<feature type="domain" description="B12-binding N-terminal" evidence="5">
    <location>
        <begin position="1"/>
        <end position="91"/>
    </location>
</feature>
<evidence type="ECO:0000256" key="3">
    <source>
        <dbReference type="ARBA" id="ARBA00023285"/>
    </source>
</evidence>
<organism evidence="6 7">
    <name type="scientific">Methanomethylophilus alvi</name>
    <dbReference type="NCBI Taxonomy" id="1291540"/>
    <lineage>
        <taxon>Archaea</taxon>
        <taxon>Methanobacteriati</taxon>
        <taxon>Thermoplasmatota</taxon>
        <taxon>Thermoplasmata</taxon>
        <taxon>Methanomassiliicoccales</taxon>
        <taxon>Methanomethylophilaceae</taxon>
        <taxon>Methanomethylophilus</taxon>
    </lineage>
</organism>
<dbReference type="SUPFAM" id="SSF52242">
    <property type="entry name" value="Cobalamin (vitamin B12)-binding domain"/>
    <property type="match status" value="1"/>
</dbReference>
<evidence type="ECO:0000259" key="4">
    <source>
        <dbReference type="PROSITE" id="PS51332"/>
    </source>
</evidence>
<dbReference type="Proteomes" id="UP000273278">
    <property type="component" value="Chromosome"/>
</dbReference>
<dbReference type="GO" id="GO:0008705">
    <property type="term" value="F:methionine synthase activity"/>
    <property type="evidence" value="ECO:0007669"/>
    <property type="project" value="TreeGrafter"/>
</dbReference>
<evidence type="ECO:0000259" key="5">
    <source>
        <dbReference type="PROSITE" id="PS51337"/>
    </source>
</evidence>
<dbReference type="EMBL" id="CP017686">
    <property type="protein sequence ID" value="AYQ55265.1"/>
    <property type="molecule type" value="Genomic_DNA"/>
</dbReference>
<gene>
    <name evidence="6" type="ORF">BKD89_05555</name>
</gene>
<reference evidence="6 7" key="1">
    <citation type="submission" date="2016-10" db="EMBL/GenBank/DDBJ databases">
        <title>Complete genome of the TMA-utilizing, human hosted archaeon Methanomethylophilus alvus Gen. nov, sp. nov., strain Mx-05, derived from a pure culture.</title>
        <authorList>
            <person name="Brugere J.-F."/>
            <person name="Ben Hania W."/>
            <person name="Chaudhary P.P."/>
            <person name="Gaci N."/>
            <person name="Borrel G."/>
            <person name="Cao Van Tuat L."/>
            <person name="Fardeau M.-L."/>
            <person name="Harris H.M.B."/>
            <person name="O'Toole P.W."/>
            <person name="Ollivier B."/>
        </authorList>
    </citation>
    <scope>NUCLEOTIDE SEQUENCE [LARGE SCALE GENOMIC DNA]</scope>
    <source>
        <strain evidence="6 7">Mx-05</strain>
    </source>
</reference>
<name>A0A3G3IHE8_9ARCH</name>
<dbReference type="RefSeq" id="WP_015505015.1">
    <property type="nucleotide sequence ID" value="NZ_CP017686.1"/>
</dbReference>
<evidence type="ECO:0000256" key="2">
    <source>
        <dbReference type="ARBA" id="ARBA00022723"/>
    </source>
</evidence>
<protein>
    <submittedName>
        <fullName evidence="6">Dimethylamine corrinoid protein 3</fullName>
    </submittedName>
</protein>
<dbReference type="PANTHER" id="PTHR45833">
    <property type="entry name" value="METHIONINE SYNTHASE"/>
    <property type="match status" value="1"/>
</dbReference>
<dbReference type="GeneID" id="41321909"/>